<dbReference type="SMART" id="SM00421">
    <property type="entry name" value="HTH_LUXR"/>
    <property type="match status" value="1"/>
</dbReference>
<dbReference type="PANTHER" id="PTHR34293:SF1">
    <property type="entry name" value="HTH-TYPE TRANSCRIPTIONAL REGULATOR TRMBL2"/>
    <property type="match status" value="1"/>
</dbReference>
<dbReference type="OrthoDB" id="4266042at2"/>
<dbReference type="InterPro" id="IPR016032">
    <property type="entry name" value="Sig_transdc_resp-reg_C-effctor"/>
</dbReference>
<dbReference type="Pfam" id="PF00196">
    <property type="entry name" value="GerE"/>
    <property type="match status" value="1"/>
</dbReference>
<dbReference type="GO" id="GO:0006355">
    <property type="term" value="P:regulation of DNA-templated transcription"/>
    <property type="evidence" value="ECO:0007669"/>
    <property type="project" value="InterPro"/>
</dbReference>
<accession>A0A0M5IMW9</accession>
<dbReference type="GeneID" id="97236498"/>
<evidence type="ECO:0000313" key="1">
    <source>
        <dbReference type="EMBL" id="ALC20768.1"/>
    </source>
</evidence>
<sequence>MVEPERTGRILPVDDPVLEKVYAELARSPWHDPRTLAAATKLTPKEAREALERLLDMGAAEPAAGVPLEAAVRPPGAVSAAWVGRLEEQVLLSHRAVESLTQQYLAARGAGSTSTIRQVRAEEMLRLFAAGQDSCRFSVRGIAAPPFAQTLGANDERQMKAMDRGVAYRTIYAAEALNLPAARASMLRTLARGEEGRFIARTPMKLVIFDEDMALVPTATAAPNHSSESLVIGRSALLDGFISLFETVWEMAMPLGGEGETDVDLGDQERELLCLMAAGSTDLRIARHFGVSPRTVERRIRTVLDRLGATSRFQAGALAARRGWL</sequence>
<dbReference type="InterPro" id="IPR000792">
    <property type="entry name" value="Tscrpt_reg_LuxR_C"/>
</dbReference>
<dbReference type="GO" id="GO:0003677">
    <property type="term" value="F:DNA binding"/>
    <property type="evidence" value="ECO:0007669"/>
    <property type="project" value="InterPro"/>
</dbReference>
<evidence type="ECO:0000313" key="2">
    <source>
        <dbReference type="Proteomes" id="UP000060513"/>
    </source>
</evidence>
<protein>
    <submittedName>
        <fullName evidence="1">Transcriptional regulator</fullName>
    </submittedName>
</protein>
<dbReference type="PATRIC" id="fig|38300.4.peg.2599"/>
<name>A0A0M5IMW9_STRPR</name>
<dbReference type="EMBL" id="CP011340">
    <property type="protein sequence ID" value="ALC20768.1"/>
    <property type="molecule type" value="Genomic_DNA"/>
</dbReference>
<dbReference type="Gene3D" id="1.10.10.10">
    <property type="entry name" value="Winged helix-like DNA-binding domain superfamily/Winged helix DNA-binding domain"/>
    <property type="match status" value="1"/>
</dbReference>
<dbReference type="CDD" id="cd06170">
    <property type="entry name" value="LuxR_C_like"/>
    <property type="match status" value="1"/>
</dbReference>
<organism evidence="1">
    <name type="scientific">Streptomyces pristinaespiralis</name>
    <dbReference type="NCBI Taxonomy" id="38300"/>
    <lineage>
        <taxon>Bacteria</taxon>
        <taxon>Bacillati</taxon>
        <taxon>Actinomycetota</taxon>
        <taxon>Actinomycetes</taxon>
        <taxon>Kitasatosporales</taxon>
        <taxon>Streptomycetaceae</taxon>
        <taxon>Streptomyces</taxon>
    </lineage>
</organism>
<dbReference type="PRINTS" id="PR00038">
    <property type="entry name" value="HTHLUXR"/>
</dbReference>
<dbReference type="Proteomes" id="UP000060513">
    <property type="component" value="Chromosome"/>
</dbReference>
<dbReference type="RefSeq" id="WP_005311737.1">
    <property type="nucleotide sequence ID" value="NZ_CP011340.1"/>
</dbReference>
<dbReference type="STRING" id="38300.SPRI_2462"/>
<dbReference type="AlphaFoldDB" id="A0A0M5IMW9"/>
<dbReference type="PANTHER" id="PTHR34293">
    <property type="entry name" value="HTH-TYPE TRANSCRIPTIONAL REGULATOR TRMBL2"/>
    <property type="match status" value="1"/>
</dbReference>
<dbReference type="InterPro" id="IPR036388">
    <property type="entry name" value="WH-like_DNA-bd_sf"/>
</dbReference>
<dbReference type="PROSITE" id="PS50043">
    <property type="entry name" value="HTH_LUXR_2"/>
    <property type="match status" value="1"/>
</dbReference>
<dbReference type="InterPro" id="IPR051797">
    <property type="entry name" value="TrmB-like"/>
</dbReference>
<dbReference type="KEGG" id="spri:SPRI_2462"/>
<gene>
    <name evidence="1" type="ORF">SPRI_2462</name>
</gene>
<proteinExistence type="predicted"/>
<reference evidence="1 2" key="1">
    <citation type="submission" date="2015-08" db="EMBL/GenBank/DDBJ databases">
        <title>Genome sequence of the pristinamycin over-producing bacterium Streptomyces pristinaespiralis HCCB10218.</title>
        <authorList>
            <person name="Tian J."/>
            <person name="Yang J."/>
            <person name="Li L."/>
            <person name="Ruan L."/>
            <person name="Wei W."/>
            <person name="Zheng G."/>
            <person name="Wei Z."/>
            <person name="Yang S."/>
            <person name="Ge M."/>
            <person name="Jiang W."/>
            <person name="Lu Y."/>
        </authorList>
    </citation>
    <scope>NUCLEOTIDE SEQUENCE [LARGE SCALE GENOMIC DNA]</scope>
    <source>
        <strain evidence="1 2">HCCB 10218</strain>
    </source>
</reference>
<dbReference type="SUPFAM" id="SSF46894">
    <property type="entry name" value="C-terminal effector domain of the bipartite response regulators"/>
    <property type="match status" value="1"/>
</dbReference>
<dbReference type="OMA" id="PNMARMI"/>